<dbReference type="InterPro" id="IPR035437">
    <property type="entry name" value="SNase_OB-fold_sf"/>
</dbReference>
<dbReference type="AlphaFoldDB" id="A0A547PK89"/>
<dbReference type="EMBL" id="VFSV01000071">
    <property type="protein sequence ID" value="TRD14540.1"/>
    <property type="molecule type" value="Genomic_DNA"/>
</dbReference>
<comment type="caution">
    <text evidence="2">The sequence shown here is derived from an EMBL/GenBank/DDBJ whole genome shotgun (WGS) entry which is preliminary data.</text>
</comment>
<evidence type="ECO:0000313" key="3">
    <source>
        <dbReference type="Proteomes" id="UP000318590"/>
    </source>
</evidence>
<evidence type="ECO:0000313" key="2">
    <source>
        <dbReference type="EMBL" id="TRD14540.1"/>
    </source>
</evidence>
<feature type="domain" description="TNase-like" evidence="1">
    <location>
        <begin position="33"/>
        <end position="96"/>
    </location>
</feature>
<gene>
    <name evidence="2" type="ORF">FEV53_18785</name>
</gene>
<dbReference type="InterPro" id="IPR016071">
    <property type="entry name" value="Staphylococal_nuclease_OB-fold"/>
</dbReference>
<reference evidence="2 3" key="1">
    <citation type="submission" date="2019-06" db="EMBL/GenBank/DDBJ databases">
        <title>Paenimaribius caenipelagi gen. nov., sp. nov., isolated from a tidal flat.</title>
        <authorList>
            <person name="Yoon J.-H."/>
        </authorList>
    </citation>
    <scope>NUCLEOTIDE SEQUENCE [LARGE SCALE GENOMIC DNA]</scope>
    <source>
        <strain evidence="2 3">JBTF-M29</strain>
    </source>
</reference>
<dbReference type="OrthoDB" id="9805504at2"/>
<accession>A0A547PK89</accession>
<dbReference type="Proteomes" id="UP000318590">
    <property type="component" value="Unassembled WGS sequence"/>
</dbReference>
<evidence type="ECO:0000259" key="1">
    <source>
        <dbReference type="Pfam" id="PF00565"/>
    </source>
</evidence>
<sequence>MTRIPRLPGEELLEGRVTHVRDGDTIEIGATPIRLASLDCAELDTAKGQRAKQRMQKLVAGNHLHCRLQGRQSYDREVGNCQLPDGRDIGAIMIRENYCDRFW</sequence>
<dbReference type="Pfam" id="PF00565">
    <property type="entry name" value="SNase"/>
    <property type="match status" value="1"/>
</dbReference>
<dbReference type="Gene3D" id="2.40.50.90">
    <property type="match status" value="1"/>
</dbReference>
<dbReference type="SUPFAM" id="SSF50199">
    <property type="entry name" value="Staphylococcal nuclease"/>
    <property type="match status" value="1"/>
</dbReference>
<proteinExistence type="predicted"/>
<keyword evidence="3" id="KW-1185">Reference proteome</keyword>
<protein>
    <submittedName>
        <fullName evidence="2">Thermonuclease family protein</fullName>
    </submittedName>
</protein>
<name>A0A547PK89_9RHOB</name>
<dbReference type="RefSeq" id="WP_142836226.1">
    <property type="nucleotide sequence ID" value="NZ_VFSV01000071.1"/>
</dbReference>
<organism evidence="2 3">
    <name type="scientific">Palleronia caenipelagi</name>
    <dbReference type="NCBI Taxonomy" id="2489174"/>
    <lineage>
        <taxon>Bacteria</taxon>
        <taxon>Pseudomonadati</taxon>
        <taxon>Pseudomonadota</taxon>
        <taxon>Alphaproteobacteria</taxon>
        <taxon>Rhodobacterales</taxon>
        <taxon>Roseobacteraceae</taxon>
        <taxon>Palleronia</taxon>
    </lineage>
</organism>